<protein>
    <recommendedName>
        <fullName evidence="2">6-hydroxymethylpterin diphosphokinase MptE-like domain-containing protein</fullName>
    </recommendedName>
</protein>
<dbReference type="InterPro" id="IPR011990">
    <property type="entry name" value="TPR-like_helical_dom_sf"/>
</dbReference>
<evidence type="ECO:0000259" key="2">
    <source>
        <dbReference type="Pfam" id="PF01973"/>
    </source>
</evidence>
<keyword evidence="1" id="KW-0175">Coiled coil</keyword>
<dbReference type="Pfam" id="PF01973">
    <property type="entry name" value="MptE-like"/>
    <property type="match status" value="1"/>
</dbReference>
<keyword evidence="4" id="KW-1185">Reference proteome</keyword>
<dbReference type="Proteomes" id="UP000318307">
    <property type="component" value="Unassembled WGS sequence"/>
</dbReference>
<proteinExistence type="predicted"/>
<accession>A0A562RUV9</accession>
<evidence type="ECO:0000256" key="1">
    <source>
        <dbReference type="SAM" id="Coils"/>
    </source>
</evidence>
<dbReference type="EMBL" id="VLLC01000010">
    <property type="protein sequence ID" value="TWI72374.1"/>
    <property type="molecule type" value="Genomic_DNA"/>
</dbReference>
<dbReference type="InterPro" id="IPR019734">
    <property type="entry name" value="TPR_rpt"/>
</dbReference>
<evidence type="ECO:0000313" key="3">
    <source>
        <dbReference type="EMBL" id="TWI72374.1"/>
    </source>
</evidence>
<dbReference type="AlphaFoldDB" id="A0A562RUV9"/>
<feature type="coiled-coil region" evidence="1">
    <location>
        <begin position="496"/>
        <end position="530"/>
    </location>
</feature>
<name>A0A562RUV9_9BACT</name>
<sequence length="955" mass="108538">MSLDHSYYDQNINLLKENHPEAWRVVMDYAEPLPGEIHTAKDGNPLLVISGPDGKEICFHDKNDTLAELQSYYNLVPISSTGVAAFIGMGLGYTPPAMLEDHKNLRHLLMLEPHTGIFLQALHTRDLSVLLTDPRVLLGIGPDVNVKELMFPINRALQLESFHVLKHNPCFHFAPDLYRRIHDEVFSFGNSFNMEGNTLSAYGKKFIENRFKHLRTIHHHQLLENLKDRFKDKPAIIVAGGPSLDKNIHLLTKAKDKALIIAADTVLPALKAHGLTPDFVSAIDMQDIAIEKIISLADQPLDTALVCTSWLNARIPKVFPARQVYWTFTAKNMEAWLNSLAGGKIMTTGAGTVAQLNFITAIMLGCSPIIFVGQDLAFSKDQRHASHTNLTREISPYESKNKNMIWVDAYGGNGQVATTRSFLGFKTHFEDAIAAEKDRLFINATEGGVRIKGTEELPLETVIERHCKDNLNIKETLLDNECSNKMPSSLRLMDSLSRIQKDIKNSSKKIQQLEKHIQSIKKQSLNLQKKGISPPNSQALPHAMRREMQELDAISLKLDNEKIWPLLDEITMEGLRQSERLNHEIQQLENRPEQFLNWLLKSLERLKIINDFRKEVLNFFSDTVNQTHAFMQKEEILLKKSQKNNAIIAASALLQLYSEHEEINLLEKVFEQLKPQIDESLVYLYHGIIAAHRCLFDRMETNFTKAINLEPSFEEVTRQIRIRIARFHNNYYSFIPLESPVFRVKTKLKAFRYNSGLPEISEKILFFSRRLIEESEKFIKEPTLSFPKETLQLWHKEQMENPNLLQLVTPEKASVIHSFYARYLITKENLSEAANALQAATKLTPDNPELHLLLADIFFATKNFPEAITALDKAVALDRSLGVEWEHIGDSLMASGQAEDAAAVYEKSFLALPENLHLLKKIGDAYLAINQPEAAREAYRLLNEKLSAAGMQNES</sequence>
<dbReference type="SUPFAM" id="SSF48452">
    <property type="entry name" value="TPR-like"/>
    <property type="match status" value="1"/>
</dbReference>
<dbReference type="PANTHER" id="PTHR41786:SF1">
    <property type="entry name" value="6-HYDROXYMETHYLPTERIN DIPHOSPHOKINASE MPTE-LIKE DOMAIN-CONTAINING PROTEIN"/>
    <property type="match status" value="1"/>
</dbReference>
<dbReference type="PANTHER" id="PTHR41786">
    <property type="entry name" value="MOTILITY ACCESSORY FACTOR MAF"/>
    <property type="match status" value="1"/>
</dbReference>
<organism evidence="3 4">
    <name type="scientific">Desulfobotulus alkaliphilus</name>
    <dbReference type="NCBI Taxonomy" id="622671"/>
    <lineage>
        <taxon>Bacteria</taxon>
        <taxon>Pseudomonadati</taxon>
        <taxon>Thermodesulfobacteriota</taxon>
        <taxon>Desulfobacteria</taxon>
        <taxon>Desulfobacterales</taxon>
        <taxon>Desulfobacteraceae</taxon>
        <taxon>Desulfobotulus</taxon>
    </lineage>
</organism>
<dbReference type="SMART" id="SM00028">
    <property type="entry name" value="TPR"/>
    <property type="match status" value="4"/>
</dbReference>
<comment type="caution">
    <text evidence="3">The sequence shown here is derived from an EMBL/GenBank/DDBJ whole genome shotgun (WGS) entry which is preliminary data.</text>
</comment>
<dbReference type="InterPro" id="IPR002826">
    <property type="entry name" value="MptE-like"/>
</dbReference>
<dbReference type="RefSeq" id="WP_186442989.1">
    <property type="nucleotide sequence ID" value="NZ_VLLC01000010.1"/>
</dbReference>
<reference evidence="3 4" key="1">
    <citation type="submission" date="2019-07" db="EMBL/GenBank/DDBJ databases">
        <title>Genome sequencing of 100 strains of the haloalkaliphilic chemolithoautotrophic sulfur-oxidizing bacterium Thioalkalivibrio.</title>
        <authorList>
            <person name="Muyzer G."/>
        </authorList>
    </citation>
    <scope>NUCLEOTIDE SEQUENCE [LARGE SCALE GENOMIC DNA]</scope>
    <source>
        <strain evidence="3 4">ASO4-4</strain>
    </source>
</reference>
<gene>
    <name evidence="3" type="ORF">LZ24_01516</name>
</gene>
<dbReference type="Pfam" id="PF13432">
    <property type="entry name" value="TPR_16"/>
    <property type="match status" value="2"/>
</dbReference>
<evidence type="ECO:0000313" key="4">
    <source>
        <dbReference type="Proteomes" id="UP000318307"/>
    </source>
</evidence>
<dbReference type="Gene3D" id="1.25.40.10">
    <property type="entry name" value="Tetratricopeptide repeat domain"/>
    <property type="match status" value="1"/>
</dbReference>
<feature type="domain" description="6-hydroxymethylpterin diphosphokinase MptE-like" evidence="2">
    <location>
        <begin position="210"/>
        <end position="380"/>
    </location>
</feature>